<dbReference type="InterPro" id="IPR052917">
    <property type="entry name" value="Stress-Dev_Protein"/>
</dbReference>
<gene>
    <name evidence="2" type="ORF">C7I55_11095</name>
</gene>
<keyword evidence="3" id="KW-1185">Reference proteome</keyword>
<name>A0A2P7QS80_9SPHN</name>
<dbReference type="Gene3D" id="2.30.110.10">
    <property type="entry name" value="Electron Transport, Fmn-binding Protein, Chain A"/>
    <property type="match status" value="1"/>
</dbReference>
<sequence>MADMDLKSIAEKMRDIDFAILSTRTEGGEIAGRPMSNNREVEFDGDSFFFTLEETRTVDDIKRDPKVGLGYQGKSGLLGAKPFFITVEGRAELIRDKGAFAEHWTKDLDRWFEKGIDTPGLLLLKISAERLHYWDGTDEGELRLGAHAAAD</sequence>
<accession>A0A2P7QS80</accession>
<dbReference type="AlphaFoldDB" id="A0A2P7QS80"/>
<organism evidence="2 3">
    <name type="scientific">Allosphingosinicella deserti</name>
    <dbReference type="NCBI Taxonomy" id="2116704"/>
    <lineage>
        <taxon>Bacteria</taxon>
        <taxon>Pseudomonadati</taxon>
        <taxon>Pseudomonadota</taxon>
        <taxon>Alphaproteobacteria</taxon>
        <taxon>Sphingomonadales</taxon>
        <taxon>Sphingomonadaceae</taxon>
        <taxon>Allosphingosinicella</taxon>
    </lineage>
</organism>
<dbReference type="PANTHER" id="PTHR34818">
    <property type="entry name" value="PROTEIN BLI-3"/>
    <property type="match status" value="1"/>
</dbReference>
<proteinExistence type="predicted"/>
<dbReference type="OrthoDB" id="1432662at2"/>
<dbReference type="Proteomes" id="UP000241167">
    <property type="component" value="Unassembled WGS sequence"/>
</dbReference>
<dbReference type="Pfam" id="PF16242">
    <property type="entry name" value="Pyrid_ox_like"/>
    <property type="match status" value="1"/>
</dbReference>
<comment type="caution">
    <text evidence="2">The sequence shown here is derived from an EMBL/GenBank/DDBJ whole genome shotgun (WGS) entry which is preliminary data.</text>
</comment>
<reference evidence="2 3" key="1">
    <citation type="submission" date="2018-03" db="EMBL/GenBank/DDBJ databases">
        <title>The draft genome of Sphingosinicella sp. GL-C-18.</title>
        <authorList>
            <person name="Liu L."/>
            <person name="Li L."/>
            <person name="Liang L."/>
            <person name="Zhang X."/>
            <person name="Wang T."/>
        </authorList>
    </citation>
    <scope>NUCLEOTIDE SEQUENCE [LARGE SCALE GENOMIC DNA]</scope>
    <source>
        <strain evidence="2 3">GL-C-18</strain>
    </source>
</reference>
<dbReference type="EMBL" id="PXYI01000003">
    <property type="protein sequence ID" value="PSJ40826.1"/>
    <property type="molecule type" value="Genomic_DNA"/>
</dbReference>
<dbReference type="PANTHER" id="PTHR34818:SF1">
    <property type="entry name" value="PROTEIN BLI-3"/>
    <property type="match status" value="1"/>
</dbReference>
<protein>
    <submittedName>
        <fullName evidence="2">Pyridoxamine 5'-phosphate oxidase</fullName>
    </submittedName>
</protein>
<dbReference type="InterPro" id="IPR012349">
    <property type="entry name" value="Split_barrel_FMN-bd"/>
</dbReference>
<feature type="domain" description="General stress protein FMN-binding split barrel" evidence="1">
    <location>
        <begin position="6"/>
        <end position="141"/>
    </location>
</feature>
<dbReference type="InterPro" id="IPR038725">
    <property type="entry name" value="YdaG_split_barrel_FMN-bd"/>
</dbReference>
<dbReference type="SUPFAM" id="SSF50475">
    <property type="entry name" value="FMN-binding split barrel"/>
    <property type="match status" value="1"/>
</dbReference>
<evidence type="ECO:0000313" key="3">
    <source>
        <dbReference type="Proteomes" id="UP000241167"/>
    </source>
</evidence>
<evidence type="ECO:0000313" key="2">
    <source>
        <dbReference type="EMBL" id="PSJ40826.1"/>
    </source>
</evidence>
<evidence type="ECO:0000259" key="1">
    <source>
        <dbReference type="Pfam" id="PF16242"/>
    </source>
</evidence>